<keyword evidence="4 6" id="KW-1133">Transmembrane helix</keyword>
<reference evidence="7" key="1">
    <citation type="submission" date="2021-02" db="EMBL/GenBank/DDBJ databases">
        <authorList>
            <person name="Nowell W R."/>
        </authorList>
    </citation>
    <scope>NUCLEOTIDE SEQUENCE</scope>
</reference>
<accession>A0A820LB25</accession>
<evidence type="ECO:0000313" key="8">
    <source>
        <dbReference type="Proteomes" id="UP000663862"/>
    </source>
</evidence>
<feature type="transmembrane region" description="Helical" evidence="6">
    <location>
        <begin position="6"/>
        <end position="27"/>
    </location>
</feature>
<feature type="transmembrane region" description="Helical" evidence="6">
    <location>
        <begin position="105"/>
        <end position="127"/>
    </location>
</feature>
<comment type="caution">
    <text evidence="7">The sequence shown here is derived from an EMBL/GenBank/DDBJ whole genome shotgun (WGS) entry which is preliminary data.</text>
</comment>
<dbReference type="EMBL" id="CAJOBQ010000426">
    <property type="protein sequence ID" value="CAF4352476.1"/>
    <property type="molecule type" value="Genomic_DNA"/>
</dbReference>
<feature type="transmembrane region" description="Helical" evidence="6">
    <location>
        <begin position="255"/>
        <end position="276"/>
    </location>
</feature>
<feature type="transmembrane region" description="Helical" evidence="6">
    <location>
        <begin position="314"/>
        <end position="333"/>
    </location>
</feature>
<dbReference type="Proteomes" id="UP000663862">
    <property type="component" value="Unassembled WGS sequence"/>
</dbReference>
<protein>
    <submittedName>
        <fullName evidence="7">Uncharacterized protein</fullName>
    </submittedName>
</protein>
<evidence type="ECO:0000256" key="4">
    <source>
        <dbReference type="ARBA" id="ARBA00022989"/>
    </source>
</evidence>
<dbReference type="GO" id="GO:0005886">
    <property type="term" value="C:plasma membrane"/>
    <property type="evidence" value="ECO:0007669"/>
    <property type="project" value="TreeGrafter"/>
</dbReference>
<dbReference type="Pfam" id="PF00939">
    <property type="entry name" value="Na_sulph_symp"/>
    <property type="match status" value="1"/>
</dbReference>
<dbReference type="PANTHER" id="PTHR10283:SF82">
    <property type="entry name" value="SOLUTE CARRIER FAMILY 13 MEMBER 2"/>
    <property type="match status" value="1"/>
</dbReference>
<evidence type="ECO:0000256" key="3">
    <source>
        <dbReference type="ARBA" id="ARBA00022692"/>
    </source>
</evidence>
<proteinExistence type="inferred from homology"/>
<dbReference type="GO" id="GO:0005310">
    <property type="term" value="F:dicarboxylic acid transmembrane transporter activity"/>
    <property type="evidence" value="ECO:0007669"/>
    <property type="project" value="UniProtKB-ARBA"/>
</dbReference>
<evidence type="ECO:0000256" key="5">
    <source>
        <dbReference type="ARBA" id="ARBA00023136"/>
    </source>
</evidence>
<dbReference type="PANTHER" id="PTHR10283">
    <property type="entry name" value="SOLUTE CARRIER FAMILY 13 MEMBER"/>
    <property type="match status" value="1"/>
</dbReference>
<evidence type="ECO:0000313" key="7">
    <source>
        <dbReference type="EMBL" id="CAF4352476.1"/>
    </source>
</evidence>
<sequence length="621" mass="69766">MKLIKQWWRLLIIFLAPIILLPLPLIVQSDQARCAYIVLVLTVYWVSEAIPYAVTSILPLSFFPLAGIISSDEVGLNYFKGITTLFVGSMMLAHAMEHVRLHRRLGLFVLSIVGSSIKWSMAGLMGVTAFLSMWINNSAATSIMIPAAIAIIDELENHQQGRQNLSIVDKLEDHQWSKENVAIESTDAFHNKTCIDEQLKEIHTIQENIPIDLNGQVIHNQHDDSSNMALKYTPINKIDYRQLKTGMTNRIKLKLIYVPLSISFKAFLIAVAYSAAIGGLATLVGTGPNIFVKGFVDDFYSEGPHAFEISFTNFLLFALPIGVMMLIICWLWLQLLYNRRELLPWIKMDAYDIESQKHLKSVLKEQYKELGRLSWEEYTISILFLAMVILWVTRDFSTYPGWEIIFRKDYVADATVAILIGTLPLILPNRNPFSKNWEYQPIVHWEQISKKFPWGVFMLQGAGLAIAEGFKISNLSATIATFLRFIVGAPDIIIIFVVIVLSALFTEFTSNLACATILFPILDSIAKITGIHAARLIIPSCMSVSLSFMLPIATPPNAMIFSSGNVRIIDLIKVGFGMKLFGIVVILFASVTFLSPIFRVNQFIPLLNSSLALNNSLNQKL</sequence>
<keyword evidence="5 6" id="KW-0472">Membrane</keyword>
<dbReference type="InterPro" id="IPR001898">
    <property type="entry name" value="SLC13A/DASS"/>
</dbReference>
<evidence type="ECO:0000256" key="1">
    <source>
        <dbReference type="ARBA" id="ARBA00004141"/>
    </source>
</evidence>
<feature type="transmembrane region" description="Helical" evidence="6">
    <location>
        <begin position="574"/>
        <end position="598"/>
    </location>
</feature>
<evidence type="ECO:0000256" key="6">
    <source>
        <dbReference type="SAM" id="Phobius"/>
    </source>
</evidence>
<organism evidence="7 8">
    <name type="scientific">Rotaria socialis</name>
    <dbReference type="NCBI Taxonomy" id="392032"/>
    <lineage>
        <taxon>Eukaryota</taxon>
        <taxon>Metazoa</taxon>
        <taxon>Spiralia</taxon>
        <taxon>Gnathifera</taxon>
        <taxon>Rotifera</taxon>
        <taxon>Eurotatoria</taxon>
        <taxon>Bdelloidea</taxon>
        <taxon>Philodinida</taxon>
        <taxon>Philodinidae</taxon>
        <taxon>Rotaria</taxon>
    </lineage>
</organism>
<evidence type="ECO:0000256" key="2">
    <source>
        <dbReference type="ARBA" id="ARBA00006772"/>
    </source>
</evidence>
<dbReference type="AlphaFoldDB" id="A0A820LB25"/>
<gene>
    <name evidence="7" type="ORF">TSG867_LOCUS9634</name>
</gene>
<feature type="transmembrane region" description="Helical" evidence="6">
    <location>
        <begin position="373"/>
        <end position="392"/>
    </location>
</feature>
<feature type="transmembrane region" description="Helical" evidence="6">
    <location>
        <begin position="482"/>
        <end position="502"/>
    </location>
</feature>
<name>A0A820LB25_9BILA</name>
<comment type="subcellular location">
    <subcellularLocation>
        <location evidence="1">Membrane</location>
        <topology evidence="1">Multi-pass membrane protein</topology>
    </subcellularLocation>
</comment>
<comment type="similarity">
    <text evidence="2">Belongs to the SLC13A/DASS transporter (TC 2.A.47) family. NADC subfamily.</text>
</comment>
<feature type="transmembrane region" description="Helical" evidence="6">
    <location>
        <begin position="74"/>
        <end position="93"/>
    </location>
</feature>
<feature type="transmembrane region" description="Helical" evidence="6">
    <location>
        <begin position="533"/>
        <end position="554"/>
    </location>
</feature>
<dbReference type="GO" id="GO:0015556">
    <property type="term" value="F:C4-dicarboxylate transmembrane transporter activity"/>
    <property type="evidence" value="ECO:0007669"/>
    <property type="project" value="UniProtKB-ARBA"/>
</dbReference>
<keyword evidence="3 6" id="KW-0812">Transmembrane</keyword>